<comment type="caution">
    <text evidence="7">The sequence shown here is derived from an EMBL/GenBank/DDBJ whole genome shotgun (WGS) entry which is preliminary data.</text>
</comment>
<evidence type="ECO:0000256" key="2">
    <source>
        <dbReference type="ARBA" id="ARBA00022630"/>
    </source>
</evidence>
<proteinExistence type="inferred from homology"/>
<comment type="similarity">
    <text evidence="5">Belongs to the L2HGDH family.</text>
</comment>
<accession>A0ABY2XQ83</accession>
<comment type="cofactor">
    <cofactor evidence="1">
        <name>FAD</name>
        <dbReference type="ChEBI" id="CHEBI:57692"/>
    </cofactor>
</comment>
<sequence>MERVGTVVVGAGVVGLAVARALALAGDPVVVLENEAHFGEHLSSRNSEVIHAGLYYPPDSLKAQSCLRGNALLYQYCAARHIPHRRCGKLIVAGPDQQDALAQLLDNASAAGATGLTLISGGKLAREEPWLRAATALHSAHSGIVDSHGLMAALARDAEDHGALLCPRHRVTHIDCAPGRFDLRVDTGGDTFELRSDRLINAAGLGAVPLIEQMNGFPDDQRPTQRFAKGNYFRLAGASPTDRLIYPLPEAHGLGVHLTVDLAGRARFGPDVEWVDHPDYRVDDTRQAHFETAVRRYWPALPEGALHPDYAGVRPKLMVDGQPHPDFLIQDHRHHGLEGLTNLLGIESPGLTAALALAERIAAG</sequence>
<evidence type="ECO:0000256" key="4">
    <source>
        <dbReference type="ARBA" id="ARBA00023002"/>
    </source>
</evidence>
<keyword evidence="8" id="KW-1185">Reference proteome</keyword>
<dbReference type="EMBL" id="VCQT01000018">
    <property type="protein sequence ID" value="TMW14264.1"/>
    <property type="molecule type" value="Genomic_DNA"/>
</dbReference>
<evidence type="ECO:0000256" key="3">
    <source>
        <dbReference type="ARBA" id="ARBA00022827"/>
    </source>
</evidence>
<dbReference type="InterPro" id="IPR006076">
    <property type="entry name" value="FAD-dep_OxRdtase"/>
</dbReference>
<dbReference type="Gene3D" id="3.50.50.60">
    <property type="entry name" value="FAD/NAD(P)-binding domain"/>
    <property type="match status" value="1"/>
</dbReference>
<keyword evidence="4" id="KW-0560">Oxidoreductase</keyword>
<dbReference type="Gene3D" id="3.30.9.10">
    <property type="entry name" value="D-Amino Acid Oxidase, subunit A, domain 2"/>
    <property type="match status" value="1"/>
</dbReference>
<keyword evidence="2" id="KW-0285">Flavoprotein</keyword>
<reference evidence="7 8" key="1">
    <citation type="submission" date="2019-05" db="EMBL/GenBank/DDBJ databases">
        <title>Genome of Alcanivorax gelatiniphagus, an oil degrading marine bacteria.</title>
        <authorList>
            <person name="Kwon K.K."/>
        </authorList>
    </citation>
    <scope>NUCLEOTIDE SEQUENCE [LARGE SCALE GENOMIC DNA]</scope>
    <source>
        <strain evidence="7 8">MEBiC 08158</strain>
    </source>
</reference>
<dbReference type="RefSeq" id="WP_138771300.1">
    <property type="nucleotide sequence ID" value="NZ_JBHSSX010000028.1"/>
</dbReference>
<evidence type="ECO:0000256" key="5">
    <source>
        <dbReference type="ARBA" id="ARBA00037941"/>
    </source>
</evidence>
<keyword evidence="3" id="KW-0274">FAD</keyword>
<organism evidence="7 8">
    <name type="scientific">Alloalcanivorax gelatiniphagus</name>
    <dbReference type="NCBI Taxonomy" id="1194167"/>
    <lineage>
        <taxon>Bacteria</taxon>
        <taxon>Pseudomonadati</taxon>
        <taxon>Pseudomonadota</taxon>
        <taxon>Gammaproteobacteria</taxon>
        <taxon>Oceanospirillales</taxon>
        <taxon>Alcanivoracaceae</taxon>
        <taxon>Alloalcanivorax</taxon>
    </lineage>
</organism>
<dbReference type="Proteomes" id="UP000739180">
    <property type="component" value="Unassembled WGS sequence"/>
</dbReference>
<evidence type="ECO:0000259" key="6">
    <source>
        <dbReference type="Pfam" id="PF01266"/>
    </source>
</evidence>
<protein>
    <submittedName>
        <fullName evidence="7">NAD(P)/FAD-dependent oxidoreductase</fullName>
    </submittedName>
</protein>
<dbReference type="Pfam" id="PF01266">
    <property type="entry name" value="DAO"/>
    <property type="match status" value="1"/>
</dbReference>
<evidence type="ECO:0000313" key="8">
    <source>
        <dbReference type="Proteomes" id="UP000739180"/>
    </source>
</evidence>
<dbReference type="PANTHER" id="PTHR43104">
    <property type="entry name" value="L-2-HYDROXYGLUTARATE DEHYDROGENASE, MITOCHONDRIAL"/>
    <property type="match status" value="1"/>
</dbReference>
<dbReference type="InterPro" id="IPR036188">
    <property type="entry name" value="FAD/NAD-bd_sf"/>
</dbReference>
<dbReference type="PANTHER" id="PTHR43104:SF4">
    <property type="entry name" value="L-2-HYDROXYGLUTARATE DEHYDROGENASE, MITOCHONDRIAL"/>
    <property type="match status" value="1"/>
</dbReference>
<evidence type="ECO:0000313" key="7">
    <source>
        <dbReference type="EMBL" id="TMW14264.1"/>
    </source>
</evidence>
<evidence type="ECO:0000256" key="1">
    <source>
        <dbReference type="ARBA" id="ARBA00001974"/>
    </source>
</evidence>
<dbReference type="SUPFAM" id="SSF51905">
    <property type="entry name" value="FAD/NAD(P)-binding domain"/>
    <property type="match status" value="1"/>
</dbReference>
<feature type="domain" description="FAD dependent oxidoreductase" evidence="6">
    <location>
        <begin position="7"/>
        <end position="362"/>
    </location>
</feature>
<gene>
    <name evidence="7" type="ORF">FGS76_03785</name>
</gene>
<name>A0ABY2XQ83_9GAMM</name>